<organism evidence="9 10">
    <name type="scientific">Solanum tuberosum</name>
    <name type="common">Potato</name>
    <dbReference type="NCBI Taxonomy" id="4113"/>
    <lineage>
        <taxon>Eukaryota</taxon>
        <taxon>Viridiplantae</taxon>
        <taxon>Streptophyta</taxon>
        <taxon>Embryophyta</taxon>
        <taxon>Tracheophyta</taxon>
        <taxon>Spermatophyta</taxon>
        <taxon>Magnoliopsida</taxon>
        <taxon>eudicotyledons</taxon>
        <taxon>Gunneridae</taxon>
        <taxon>Pentapetalae</taxon>
        <taxon>asterids</taxon>
        <taxon>lamiids</taxon>
        <taxon>Solanales</taxon>
        <taxon>Solanaceae</taxon>
        <taxon>Solanoideae</taxon>
        <taxon>Solaneae</taxon>
        <taxon>Solanum</taxon>
    </lineage>
</organism>
<dbReference type="SUPFAM" id="SSF55811">
    <property type="entry name" value="Nudix"/>
    <property type="match status" value="3"/>
</dbReference>
<keyword evidence="3" id="KW-0479">Metal-binding</keyword>
<keyword evidence="10" id="KW-1185">Reference proteome</keyword>
<feature type="domain" description="Nudix hydrolase" evidence="8">
    <location>
        <begin position="83"/>
        <end position="217"/>
    </location>
</feature>
<comment type="cofactor">
    <cofactor evidence="1">
        <name>Mn(2+)</name>
        <dbReference type="ChEBI" id="CHEBI:29035"/>
    </cofactor>
</comment>
<dbReference type="EMBL" id="JAIVGD010000002">
    <property type="protein sequence ID" value="KAH0780362.1"/>
    <property type="molecule type" value="Genomic_DNA"/>
</dbReference>
<dbReference type="InterPro" id="IPR015797">
    <property type="entry name" value="NUDIX_hydrolase-like_dom_sf"/>
</dbReference>
<feature type="domain" description="Nudix hydrolase" evidence="8">
    <location>
        <begin position="512"/>
        <end position="651"/>
    </location>
</feature>
<evidence type="ECO:0000256" key="3">
    <source>
        <dbReference type="ARBA" id="ARBA00022723"/>
    </source>
</evidence>
<evidence type="ECO:0000313" key="10">
    <source>
        <dbReference type="Proteomes" id="UP000826656"/>
    </source>
</evidence>
<evidence type="ECO:0000256" key="6">
    <source>
        <dbReference type="ARBA" id="ARBA00023211"/>
    </source>
</evidence>
<evidence type="ECO:0000256" key="4">
    <source>
        <dbReference type="ARBA" id="ARBA00022801"/>
    </source>
</evidence>
<dbReference type="Gene3D" id="3.90.79.10">
    <property type="entry name" value="Nucleoside Triphosphate Pyrophosphohydrolase"/>
    <property type="match status" value="3"/>
</dbReference>
<dbReference type="CDD" id="cd03426">
    <property type="entry name" value="NUDIX_CoAse_Nudt7"/>
    <property type="match status" value="3"/>
</dbReference>
<feature type="domain" description="Nudix hydrolase" evidence="8">
    <location>
        <begin position="299"/>
        <end position="435"/>
    </location>
</feature>
<evidence type="ECO:0000259" key="8">
    <source>
        <dbReference type="PROSITE" id="PS51462"/>
    </source>
</evidence>
<feature type="region of interest" description="Disordered" evidence="7">
    <location>
        <begin position="30"/>
        <end position="51"/>
    </location>
</feature>
<feature type="compositionally biased region" description="Acidic residues" evidence="7">
    <location>
        <begin position="39"/>
        <end position="48"/>
    </location>
</feature>
<accession>A0ABQ7WKB6</accession>
<evidence type="ECO:0000256" key="7">
    <source>
        <dbReference type="SAM" id="MobiDB-lite"/>
    </source>
</evidence>
<dbReference type="Pfam" id="PF00293">
    <property type="entry name" value="NUDIX"/>
    <property type="match status" value="3"/>
</dbReference>
<dbReference type="PANTHER" id="PTHR12992">
    <property type="entry name" value="NUDIX HYDROLASE"/>
    <property type="match status" value="1"/>
</dbReference>
<keyword evidence="4" id="KW-0378">Hydrolase</keyword>
<comment type="caution">
    <text evidence="9">The sequence shown here is derived from an EMBL/GenBank/DDBJ whole genome shotgun (WGS) entry which is preliminary data.</text>
</comment>
<dbReference type="PANTHER" id="PTHR12992:SF24">
    <property type="entry name" value="PEROXISOMAL COENZYME A DIPHOSPHATASE NUDT7"/>
    <property type="match status" value="1"/>
</dbReference>
<evidence type="ECO:0000256" key="5">
    <source>
        <dbReference type="ARBA" id="ARBA00022842"/>
    </source>
</evidence>
<name>A0ABQ7WKB6_SOLTU</name>
<evidence type="ECO:0000313" key="9">
    <source>
        <dbReference type="EMBL" id="KAH0780362.1"/>
    </source>
</evidence>
<keyword evidence="5" id="KW-0460">Magnesium</keyword>
<keyword evidence="6" id="KW-0464">Manganese</keyword>
<evidence type="ECO:0000256" key="1">
    <source>
        <dbReference type="ARBA" id="ARBA00001936"/>
    </source>
</evidence>
<comment type="cofactor">
    <cofactor evidence="2">
        <name>Mg(2+)</name>
        <dbReference type="ChEBI" id="CHEBI:18420"/>
    </cofactor>
</comment>
<sequence>MDSSSSSSSSSLVDKSSQKLFALAQQLRLYKPPPPTPFGDDDEAEADFEEQKLEERVGKVVSQLGFQESVTPVSVVQKERFKPKRAAVLICLFEGVDGELQVILTKRSSKLSTHSGEVALPGGKAEEGDASDADTATREAKEEIGLDPSLVNVVTCLEPFLSKHLLRVIPVIGILSNKKEFNPTPNVSEVEAVFDVPLEMFLKDENRKSEEREWMGEKYLIHLFDYEMDNKKYLIWGLTAGILIRAASVVAQMASNRSESLVKLAERLRLYNPISTQSSKIQEFVPKNQELGINPIPKSNRAAVLVCLFEDPQGHLRVILTKRASTLSSHSGEVALPGGKVEEGDADDIETALREAEEEIGLDRSLVDVVTVLESFTNKKGITVIPVVGILWDRNTFNPLINTAEVAALFDAPLEMFLKDENRREQEREYMGDVYVLHFFDHETENEKYIIWAITAGILIKAASIVAQMACYRSERLMKLGERLRLYNPINTQIQEFVPKNQELGINPIPKSNRAAVLVCLFEDSQGHLRVILTKRASTLSSHSGEVALPGGKVEEGDADDIETALREAEEEIGLDRSLVDVVTVLESFTAKKGITVIPVVGILWDRNAFNPLINTAEVASIFDAPLEMFLKDENRREQEFEHMGDKYVIHFFDHQTENEKYIIWAFTAAILIKAASVVYQRPPDFQDRRPTFWNRSRQ</sequence>
<dbReference type="InterPro" id="IPR000086">
    <property type="entry name" value="NUDIX_hydrolase_dom"/>
</dbReference>
<proteinExistence type="predicted"/>
<reference evidence="9 10" key="1">
    <citation type="journal article" date="2021" name="bioRxiv">
        <title>Chromosome-scale and haplotype-resolved genome assembly of a tetraploid potato cultivar.</title>
        <authorList>
            <person name="Sun H."/>
            <person name="Jiao W.-B."/>
            <person name="Krause K."/>
            <person name="Campoy J.A."/>
            <person name="Goel M."/>
            <person name="Folz-Donahue K."/>
            <person name="Kukat C."/>
            <person name="Huettel B."/>
            <person name="Schneeberger K."/>
        </authorList>
    </citation>
    <scope>NUCLEOTIDE SEQUENCE [LARGE SCALE GENOMIC DNA]</scope>
    <source>
        <strain evidence="9">SolTubOtavaFocal</strain>
        <tissue evidence="9">Leaves</tissue>
    </source>
</reference>
<protein>
    <recommendedName>
        <fullName evidence="8">Nudix hydrolase domain-containing protein</fullName>
    </recommendedName>
</protein>
<dbReference type="Proteomes" id="UP000826656">
    <property type="component" value="Unassembled WGS sequence"/>
</dbReference>
<gene>
    <name evidence="9" type="ORF">KY290_006789</name>
</gene>
<dbReference type="PROSITE" id="PS51462">
    <property type="entry name" value="NUDIX"/>
    <property type="match status" value="3"/>
</dbReference>
<evidence type="ECO:0000256" key="2">
    <source>
        <dbReference type="ARBA" id="ARBA00001946"/>
    </source>
</evidence>
<dbReference type="InterPro" id="IPR045121">
    <property type="entry name" value="CoAse"/>
</dbReference>